<dbReference type="Proteomes" id="UP001597641">
    <property type="component" value="Unassembled WGS sequence"/>
</dbReference>
<comment type="caution">
    <text evidence="4">The sequence shown here is derived from an EMBL/GenBank/DDBJ whole genome shotgun (WGS) entry which is preliminary data.</text>
</comment>
<evidence type="ECO:0000313" key="5">
    <source>
        <dbReference type="Proteomes" id="UP001597641"/>
    </source>
</evidence>
<evidence type="ECO:0000256" key="1">
    <source>
        <dbReference type="ARBA" id="ARBA00022898"/>
    </source>
</evidence>
<keyword evidence="5" id="KW-1185">Reference proteome</keyword>
<evidence type="ECO:0000256" key="3">
    <source>
        <dbReference type="RuleBase" id="RU004508"/>
    </source>
</evidence>
<dbReference type="GO" id="GO:0008483">
    <property type="term" value="F:transaminase activity"/>
    <property type="evidence" value="ECO:0007669"/>
    <property type="project" value="UniProtKB-KW"/>
</dbReference>
<protein>
    <submittedName>
        <fullName evidence="4">DegT/DnrJ/EryC1/StrS family aminotransferase</fullName>
    </submittedName>
</protein>
<gene>
    <name evidence="4" type="ORF">ACFS7Z_14730</name>
</gene>
<dbReference type="InterPro" id="IPR000653">
    <property type="entry name" value="DegT/StrS_aminotransferase"/>
</dbReference>
<reference evidence="5" key="1">
    <citation type="journal article" date="2019" name="Int. J. Syst. Evol. Microbiol.">
        <title>The Global Catalogue of Microorganisms (GCM) 10K type strain sequencing project: providing services to taxonomists for standard genome sequencing and annotation.</title>
        <authorList>
            <consortium name="The Broad Institute Genomics Platform"/>
            <consortium name="The Broad Institute Genome Sequencing Center for Infectious Disease"/>
            <person name="Wu L."/>
            <person name="Ma J."/>
        </authorList>
    </citation>
    <scope>NUCLEOTIDE SEQUENCE [LARGE SCALE GENOMIC DNA]</scope>
    <source>
        <strain evidence="5">KCTC 23984</strain>
    </source>
</reference>
<keyword evidence="4" id="KW-0808">Transferase</keyword>
<dbReference type="CDD" id="cd00616">
    <property type="entry name" value="AHBA_syn"/>
    <property type="match status" value="1"/>
</dbReference>
<name>A0ABW6BZ16_9BACT</name>
<dbReference type="SUPFAM" id="SSF53383">
    <property type="entry name" value="PLP-dependent transferases"/>
    <property type="match status" value="1"/>
</dbReference>
<dbReference type="InterPro" id="IPR015424">
    <property type="entry name" value="PyrdxlP-dep_Trfase"/>
</dbReference>
<dbReference type="PANTHER" id="PTHR30244">
    <property type="entry name" value="TRANSAMINASE"/>
    <property type="match status" value="1"/>
</dbReference>
<dbReference type="Pfam" id="PF01041">
    <property type="entry name" value="DegT_DnrJ_EryC1"/>
    <property type="match status" value="1"/>
</dbReference>
<keyword evidence="1 3" id="KW-0663">Pyridoxal phosphate</keyword>
<keyword evidence="4" id="KW-0032">Aminotransferase</keyword>
<evidence type="ECO:0000256" key="2">
    <source>
        <dbReference type="ARBA" id="ARBA00037999"/>
    </source>
</evidence>
<proteinExistence type="inferred from homology"/>
<dbReference type="PANTHER" id="PTHR30244:SF9">
    <property type="entry name" value="PROTEIN RV3402C"/>
    <property type="match status" value="1"/>
</dbReference>
<organism evidence="4 5">
    <name type="scientific">Pontibacter toksunensis</name>
    <dbReference type="NCBI Taxonomy" id="1332631"/>
    <lineage>
        <taxon>Bacteria</taxon>
        <taxon>Pseudomonadati</taxon>
        <taxon>Bacteroidota</taxon>
        <taxon>Cytophagia</taxon>
        <taxon>Cytophagales</taxon>
        <taxon>Hymenobacteraceae</taxon>
        <taxon>Pontibacter</taxon>
    </lineage>
</organism>
<evidence type="ECO:0000313" key="4">
    <source>
        <dbReference type="EMBL" id="MFD3001624.1"/>
    </source>
</evidence>
<dbReference type="EMBL" id="JBHUOX010000010">
    <property type="protein sequence ID" value="MFD3001624.1"/>
    <property type="molecule type" value="Genomic_DNA"/>
</dbReference>
<comment type="similarity">
    <text evidence="2 3">Belongs to the DegT/DnrJ/EryC1 family.</text>
</comment>
<dbReference type="Gene3D" id="3.40.640.10">
    <property type="entry name" value="Type I PLP-dependent aspartate aminotransferase-like (Major domain)"/>
    <property type="match status" value="1"/>
</dbReference>
<accession>A0ABW6BZ16</accession>
<dbReference type="PIRSF" id="PIRSF000390">
    <property type="entry name" value="PLP_StrS"/>
    <property type="match status" value="1"/>
</dbReference>
<sequence>MININKPFLPPKEEYDHYLKGIWNRVWLTNNGPLVNELELSLKEYLGVPHLFFVSNGTIAIQIAIKALKLKGEIITTPFSFVATTSSIVWEGCKPVFVDIDPATYNIDPSLIEAAVTSDTSAILATHVFGNPCAVGEIEAVAAKHNLRVIYDAAHAFGTSYKGKPVVRHGDVSTLSFHSTKLFHTIEGGAIVTHDPAIAKEIAHMRNFGYNGPEKFYGVGINGKNSEFHAAMGLCNLKYVNQILERRKQLSEEYNRMLKPLKVGRPFLSPEAGFNYAYYPVLFETEETVRKIIRALHGIYVYPRRYFYPSLETLNYVEPNQEVKVSSEVSARVLCLPLYHDLSIEEVKMICRAILRAQNY</sequence>
<dbReference type="RefSeq" id="WP_377485902.1">
    <property type="nucleotide sequence ID" value="NZ_JBHUOX010000010.1"/>
</dbReference>
<dbReference type="InterPro" id="IPR015421">
    <property type="entry name" value="PyrdxlP-dep_Trfase_major"/>
</dbReference>